<reference evidence="1" key="1">
    <citation type="submission" date="2023-04" db="EMBL/GenBank/DDBJ databases">
        <title>A chromosome-level genome assembly of the parasitoid wasp Eretmocerus hayati.</title>
        <authorList>
            <person name="Zhong Y."/>
            <person name="Liu S."/>
            <person name="Liu Y."/>
        </authorList>
    </citation>
    <scope>NUCLEOTIDE SEQUENCE</scope>
    <source>
        <strain evidence="1">ZJU_SS_LIU_2023</strain>
    </source>
</reference>
<comment type="caution">
    <text evidence="1">The sequence shown here is derived from an EMBL/GenBank/DDBJ whole genome shotgun (WGS) entry which is preliminary data.</text>
</comment>
<accession>A0ACC2Q2W6</accession>
<protein>
    <submittedName>
        <fullName evidence="1">Uncharacterized protein</fullName>
    </submittedName>
</protein>
<evidence type="ECO:0000313" key="2">
    <source>
        <dbReference type="Proteomes" id="UP001239111"/>
    </source>
</evidence>
<sequence length="114" mass="12283">MAAILESLAQTILVNIIPAQVQAEAQSSSYRFANILNATRFKLEQLGAAAVSAIVCESERRWGEWGGKRDIPEKARAENSGICTGGGERIAEQDFCAVAQTYKVLSVLARALLT</sequence>
<dbReference type="Proteomes" id="UP001239111">
    <property type="component" value="Chromosome 1"/>
</dbReference>
<proteinExistence type="predicted"/>
<name>A0ACC2Q2W6_9HYME</name>
<keyword evidence="2" id="KW-1185">Reference proteome</keyword>
<organism evidence="1 2">
    <name type="scientific">Eretmocerus hayati</name>
    <dbReference type="NCBI Taxonomy" id="131215"/>
    <lineage>
        <taxon>Eukaryota</taxon>
        <taxon>Metazoa</taxon>
        <taxon>Ecdysozoa</taxon>
        <taxon>Arthropoda</taxon>
        <taxon>Hexapoda</taxon>
        <taxon>Insecta</taxon>
        <taxon>Pterygota</taxon>
        <taxon>Neoptera</taxon>
        <taxon>Endopterygota</taxon>
        <taxon>Hymenoptera</taxon>
        <taxon>Apocrita</taxon>
        <taxon>Proctotrupomorpha</taxon>
        <taxon>Chalcidoidea</taxon>
        <taxon>Aphelinidae</taxon>
        <taxon>Aphelininae</taxon>
        <taxon>Eretmocerus</taxon>
    </lineage>
</organism>
<dbReference type="EMBL" id="CM056741">
    <property type="protein sequence ID" value="KAJ8688410.1"/>
    <property type="molecule type" value="Genomic_DNA"/>
</dbReference>
<evidence type="ECO:0000313" key="1">
    <source>
        <dbReference type="EMBL" id="KAJ8688410.1"/>
    </source>
</evidence>
<gene>
    <name evidence="1" type="ORF">QAD02_024205</name>
</gene>